<dbReference type="AlphaFoldDB" id="A0A9E4ZH98"/>
<evidence type="ECO:0000313" key="2">
    <source>
        <dbReference type="EMBL" id="MCM1987158.1"/>
    </source>
</evidence>
<keyword evidence="1" id="KW-0472">Membrane</keyword>
<sequence>MMMNCKYTKKQKYVNSAFMLTFLLAVALLVLAVSPLAEAKEFMQPNHEFSTNYYDGYGEPDIYASVLGDVEFERGETAQVRVVLSNRGVLHGFKAKGDVGTDEGLHSLSLKELEYESLRTTAFGIKAEMISSTDHIEVDPVTSVQTLEMLSPGVLPDDPMSFTITISDNAPAGSYMLLLPVSYEFQDEVEMTDGITVRIGLPDVDHTTFYEIRNTTLLIPVIIEPSAKFVVSEVEGELTSGQSGTINVTYTNIGEVEAHDAYARIITMKPLSSSRSVVDLGNVAPGEGKTVSFNVASEISAVEKIYGIDSEVKYRNDDGEIEFSDNIFVEVPIRSRESSISITLVAFVGILLLVIYMGYNTLRKAKKAK</sequence>
<feature type="transmembrane region" description="Helical" evidence="1">
    <location>
        <begin position="340"/>
        <end position="359"/>
    </location>
</feature>
<proteinExistence type="predicted"/>
<gene>
    <name evidence="2" type="ORF">KDK67_09200</name>
</gene>
<protein>
    <submittedName>
        <fullName evidence="2">Uncharacterized protein</fullName>
    </submittedName>
</protein>
<dbReference type="PANTHER" id="PTHR35902">
    <property type="entry name" value="S-LAYER DOMAIN-LIKE PROTEIN-RELATED"/>
    <property type="match status" value="1"/>
</dbReference>
<accession>A0A9E4ZH98</accession>
<dbReference type="Gene3D" id="2.60.40.10">
    <property type="entry name" value="Immunoglobulins"/>
    <property type="match status" value="1"/>
</dbReference>
<reference evidence="2" key="1">
    <citation type="journal article" date="2021" name="mSystems">
        <title>Bacteria and Archaea Synergistically Convert Glycine Betaine to Biogenic Methane in the Formosa Cold Seep of the South China Sea.</title>
        <authorList>
            <person name="Li L."/>
            <person name="Zhang W."/>
            <person name="Zhang S."/>
            <person name="Song L."/>
            <person name="Sun Q."/>
            <person name="Zhang H."/>
            <person name="Xiang H."/>
            <person name="Dong X."/>
        </authorList>
    </citation>
    <scope>NUCLEOTIDE SEQUENCE</scope>
    <source>
        <strain evidence="2">LLY</strain>
    </source>
</reference>
<evidence type="ECO:0000313" key="3">
    <source>
        <dbReference type="Proteomes" id="UP001056766"/>
    </source>
</evidence>
<dbReference type="Proteomes" id="UP001056766">
    <property type="component" value="Unassembled WGS sequence"/>
</dbReference>
<comment type="caution">
    <text evidence="2">The sequence shown here is derived from an EMBL/GenBank/DDBJ whole genome shotgun (WGS) entry which is preliminary data.</text>
</comment>
<dbReference type="PANTHER" id="PTHR35902:SF3">
    <property type="entry name" value="NPCBM-ASSOCIATED, NEW3 DOMAIN OF ALPHA-GALACTOSIDASE"/>
    <property type="match status" value="1"/>
</dbReference>
<dbReference type="InterPro" id="IPR013783">
    <property type="entry name" value="Ig-like_fold"/>
</dbReference>
<keyword evidence="1" id="KW-0812">Transmembrane</keyword>
<keyword evidence="1" id="KW-1133">Transmembrane helix</keyword>
<organism evidence="2 3">
    <name type="scientific">Methanococcoides seepicolus</name>
    <dbReference type="NCBI Taxonomy" id="2828780"/>
    <lineage>
        <taxon>Archaea</taxon>
        <taxon>Methanobacteriati</taxon>
        <taxon>Methanobacteriota</taxon>
        <taxon>Stenosarchaea group</taxon>
        <taxon>Methanomicrobia</taxon>
        <taxon>Methanosarcinales</taxon>
        <taxon>Methanosarcinaceae</taxon>
        <taxon>Methanococcoides</taxon>
    </lineage>
</organism>
<reference evidence="2" key="2">
    <citation type="submission" date="2021-04" db="EMBL/GenBank/DDBJ databases">
        <authorList>
            <person name="Dong X."/>
        </authorList>
    </citation>
    <scope>NUCLEOTIDE SEQUENCE</scope>
    <source>
        <strain evidence="2">LLY</strain>
    </source>
</reference>
<keyword evidence="3" id="KW-1185">Reference proteome</keyword>
<evidence type="ECO:0000256" key="1">
    <source>
        <dbReference type="SAM" id="Phobius"/>
    </source>
</evidence>
<dbReference type="EMBL" id="JAGSOI010000037">
    <property type="protein sequence ID" value="MCM1987158.1"/>
    <property type="molecule type" value="Genomic_DNA"/>
</dbReference>
<name>A0A9E4ZH98_9EURY</name>